<sequence>MRRISRCVTRSRSRRGWSLIILFKSMSLHQCTFAIFLCLFTSDLWPFGLSINTTAAGREDVRFQSSMLLQQTALKKLGVQKNEMNSITLKFFMSLAFMCCATADVPCNSSVGIESGDLPNHAFLASSYKSGHFAYHGRLNNRIRKINETKRIWGAWCADDADKNQYIQVDLQTVRNVSGLATQGYVYGSVTSYQIMYSVNGKQWFQYKDNSTMKSKIFLGNVNTSKKDNIVRHKLSQLLEARYIRFNPLTWTEQGVICMRVDVYACELPKVELPTTLPTIQASSRITQDVVETKPTESKYVDKKTTKTATEESGEKSITKLVPVDDDRNSGSMAYCSFSVLLTCALLVVLNKIIN</sequence>
<dbReference type="FunFam" id="2.60.120.260:FF:000016">
    <property type="entry name" value="Contactin-associated protein-like 4 isoform 1"/>
    <property type="match status" value="1"/>
</dbReference>
<organism evidence="1 2">
    <name type="scientific">Paramuricea clavata</name>
    <name type="common">Red gorgonian</name>
    <name type="synonym">Violescent sea-whip</name>
    <dbReference type="NCBI Taxonomy" id="317549"/>
    <lineage>
        <taxon>Eukaryota</taxon>
        <taxon>Metazoa</taxon>
        <taxon>Cnidaria</taxon>
        <taxon>Anthozoa</taxon>
        <taxon>Octocorallia</taxon>
        <taxon>Malacalcyonacea</taxon>
        <taxon>Plexauridae</taxon>
        <taxon>Paramuricea</taxon>
    </lineage>
</organism>
<proteinExistence type="predicted"/>
<gene>
    <name evidence="1" type="ORF">PACLA_8A072149</name>
</gene>
<dbReference type="OrthoDB" id="2121828at2759"/>
<dbReference type="Pfam" id="PF00754">
    <property type="entry name" value="F5_F8_type_C"/>
    <property type="match status" value="1"/>
</dbReference>
<dbReference type="InterPro" id="IPR000421">
    <property type="entry name" value="FA58C"/>
</dbReference>
<dbReference type="CDD" id="cd00057">
    <property type="entry name" value="FA58C"/>
    <property type="match status" value="1"/>
</dbReference>
<dbReference type="SUPFAM" id="SSF49785">
    <property type="entry name" value="Galactose-binding domain-like"/>
    <property type="match status" value="1"/>
</dbReference>
<comment type="caution">
    <text evidence="1">The sequence shown here is derived from an EMBL/GenBank/DDBJ whole genome shotgun (WGS) entry which is preliminary data.</text>
</comment>
<reference evidence="1" key="1">
    <citation type="submission" date="2020-04" db="EMBL/GenBank/DDBJ databases">
        <authorList>
            <person name="Alioto T."/>
            <person name="Alioto T."/>
            <person name="Gomez Garrido J."/>
        </authorList>
    </citation>
    <scope>NUCLEOTIDE SEQUENCE</scope>
    <source>
        <strain evidence="1">A484AB</strain>
    </source>
</reference>
<dbReference type="EMBL" id="CACRXK020005093">
    <property type="protein sequence ID" value="CAB4005088.1"/>
    <property type="molecule type" value="Genomic_DNA"/>
</dbReference>
<dbReference type="Proteomes" id="UP001152795">
    <property type="component" value="Unassembled WGS sequence"/>
</dbReference>
<dbReference type="InterPro" id="IPR008979">
    <property type="entry name" value="Galactose-bd-like_sf"/>
</dbReference>
<dbReference type="PROSITE" id="PS50022">
    <property type="entry name" value="FA58C_3"/>
    <property type="match status" value="1"/>
</dbReference>
<dbReference type="Gene3D" id="2.60.120.260">
    <property type="entry name" value="Galactose-binding domain-like"/>
    <property type="match status" value="1"/>
</dbReference>
<evidence type="ECO:0000313" key="2">
    <source>
        <dbReference type="Proteomes" id="UP001152795"/>
    </source>
</evidence>
<name>A0A6S7IT03_PARCT</name>
<accession>A0A6S7IT03</accession>
<protein>
    <submittedName>
        <fullName evidence="1">Uncharacterized protein</fullName>
    </submittedName>
</protein>
<evidence type="ECO:0000313" key="1">
    <source>
        <dbReference type="EMBL" id="CAB4005088.1"/>
    </source>
</evidence>
<dbReference type="PANTHER" id="PTHR24543">
    <property type="entry name" value="MULTICOPPER OXIDASE-RELATED"/>
    <property type="match status" value="1"/>
</dbReference>
<keyword evidence="2" id="KW-1185">Reference proteome</keyword>
<dbReference type="SMART" id="SM00231">
    <property type="entry name" value="FA58C"/>
    <property type="match status" value="1"/>
</dbReference>
<dbReference type="AlphaFoldDB" id="A0A6S7IT03"/>